<dbReference type="PANTHER" id="PTHR11177">
    <property type="entry name" value="CHITINASE"/>
    <property type="match status" value="1"/>
</dbReference>
<gene>
    <name evidence="16" type="ORF">FMAN_00810</name>
</gene>
<dbReference type="GO" id="GO:0000272">
    <property type="term" value="P:polysaccharide catabolic process"/>
    <property type="evidence" value="ECO:0007669"/>
    <property type="project" value="UniProtKB-KW"/>
</dbReference>
<dbReference type="AlphaFoldDB" id="A0A1L7SAC7"/>
<feature type="compositionally biased region" description="Acidic residues" evidence="13">
    <location>
        <begin position="234"/>
        <end position="250"/>
    </location>
</feature>
<comment type="subcellular location">
    <subcellularLocation>
        <location evidence="2">Secreted</location>
    </subcellularLocation>
</comment>
<evidence type="ECO:0000256" key="5">
    <source>
        <dbReference type="ARBA" id="ARBA00022525"/>
    </source>
</evidence>
<dbReference type="InterPro" id="IPR017853">
    <property type="entry name" value="GH"/>
</dbReference>
<dbReference type="SUPFAM" id="SSF54556">
    <property type="entry name" value="Chitinase insertion domain"/>
    <property type="match status" value="1"/>
</dbReference>
<dbReference type="InterPro" id="IPR011583">
    <property type="entry name" value="Chitinase_II/V-like_cat"/>
</dbReference>
<comment type="catalytic activity">
    <reaction evidence="1">
        <text>Random endo-hydrolysis of N-acetyl-beta-D-glucosaminide (1-&gt;4)-beta-linkages in chitin and chitodextrins.</text>
        <dbReference type="EC" id="3.2.1.14"/>
    </reaction>
</comment>
<dbReference type="Gene3D" id="3.20.20.80">
    <property type="entry name" value="Glycosidases"/>
    <property type="match status" value="1"/>
</dbReference>
<dbReference type="Gene3D" id="3.10.50.10">
    <property type="match status" value="1"/>
</dbReference>
<dbReference type="GO" id="GO:0005576">
    <property type="term" value="C:extracellular region"/>
    <property type="evidence" value="ECO:0007669"/>
    <property type="project" value="UniProtKB-SubCell"/>
</dbReference>
<feature type="compositionally biased region" description="Acidic residues" evidence="13">
    <location>
        <begin position="259"/>
        <end position="270"/>
    </location>
</feature>
<evidence type="ECO:0000256" key="12">
    <source>
        <dbReference type="RuleBase" id="RU000489"/>
    </source>
</evidence>
<dbReference type="EC" id="3.2.1.14" evidence="4"/>
<sequence>MLKQLILIAPLLVQALAVPAVEPRHQHLHGHIEHTHGTKTKMTTSVRRETEQTAAPQFIPPKMPYALDPNTKIRKTTTTAADSNNPKETIVPEFIPPKMPFVAKASWQKSTKDQDSSDKSASVASVKKKKTVVKVQDEEGDSNDKQPSFIPPRAPFRGSRKPQQSQAATPRDTVPQFIPPRNPWAQSKHNTRSTESDDQDISQETAIPDSDQRAASGDDEVVPAPELLRRDEGGADNEFFDEEDEDDYNPEDFPNLGGPEEDEDRSDESENTPAGNTSEQASQNPESADAQDDSSAKNYFGGDFDDEDDANNAPTRLEARGAGKRNILYFTNWGTYGANFQPQNLPVKQITHVLYSFAKVNPKDGTVFSSDSYADTERLYSGDSDNGGTNVYGCVKQLYILKKKNRNLKVLLSIGGWNNSPDLATGVSTQDRRKKFISSAIKLITDWGFDGIDVDWEYPANAQEARNYVLILSGLRKALDQYSKNNKLNYHFMLTVATSAGPANYKVMDLKGMNPWIDAWHLMAYDYAGSWDTTTGHQANVFVSKKNPLSTKLGTDKTINDYLAAGVPPNKILMGMPLYGRSFLKTSGLGKSYSGVGGNSEGTYLYKDLPRSGAKATYNADLVASYSYDSKTRELITYDDLKSGQAKAAYINQRNLGGAFFWEASGDKVGSQSIVSGVKRTLGTLETANNLLKYPTSAYANIRAGMPS</sequence>
<dbReference type="GO" id="GO:0008061">
    <property type="term" value="F:chitin binding"/>
    <property type="evidence" value="ECO:0007669"/>
    <property type="project" value="InterPro"/>
</dbReference>
<dbReference type="VEuPathDB" id="FungiDB:FMAN_00810"/>
<evidence type="ECO:0000256" key="14">
    <source>
        <dbReference type="SAM" id="SignalP"/>
    </source>
</evidence>
<feature type="chain" id="PRO_5012114781" description="chitinase" evidence="14">
    <location>
        <begin position="18"/>
        <end position="708"/>
    </location>
</feature>
<dbReference type="PANTHER" id="PTHR11177:SF384">
    <property type="entry name" value="CHITINASE"/>
    <property type="match status" value="1"/>
</dbReference>
<comment type="caution">
    <text evidence="16">The sequence shown here is derived from an EMBL/GenBank/DDBJ whole genome shotgun (WGS) entry which is preliminary data.</text>
</comment>
<dbReference type="InterPro" id="IPR029070">
    <property type="entry name" value="Chitinase_insertion_sf"/>
</dbReference>
<keyword evidence="17" id="KW-1185">Reference proteome</keyword>
<evidence type="ECO:0000256" key="9">
    <source>
        <dbReference type="ARBA" id="ARBA00023277"/>
    </source>
</evidence>
<dbReference type="GO" id="GO:0006032">
    <property type="term" value="P:chitin catabolic process"/>
    <property type="evidence" value="ECO:0007669"/>
    <property type="project" value="UniProtKB-KW"/>
</dbReference>
<evidence type="ECO:0000256" key="8">
    <source>
        <dbReference type="ARBA" id="ARBA00023024"/>
    </source>
</evidence>
<dbReference type="PROSITE" id="PS51910">
    <property type="entry name" value="GH18_2"/>
    <property type="match status" value="1"/>
</dbReference>
<keyword evidence="7 12" id="KW-0378">Hydrolase</keyword>
<evidence type="ECO:0000259" key="15">
    <source>
        <dbReference type="PROSITE" id="PS51910"/>
    </source>
</evidence>
<evidence type="ECO:0000256" key="6">
    <source>
        <dbReference type="ARBA" id="ARBA00022729"/>
    </source>
</evidence>
<keyword evidence="11" id="KW-0624">Polysaccharide degradation</keyword>
<proteinExistence type="inferred from homology"/>
<protein>
    <recommendedName>
        <fullName evidence="4">chitinase</fullName>
        <ecNumber evidence="4">3.2.1.14</ecNumber>
    </recommendedName>
</protein>
<evidence type="ECO:0000256" key="10">
    <source>
        <dbReference type="ARBA" id="ARBA00023295"/>
    </source>
</evidence>
<evidence type="ECO:0000313" key="16">
    <source>
        <dbReference type="EMBL" id="CVK83305.1"/>
    </source>
</evidence>
<evidence type="ECO:0000256" key="13">
    <source>
        <dbReference type="SAM" id="MobiDB-lite"/>
    </source>
</evidence>
<dbReference type="InterPro" id="IPR050314">
    <property type="entry name" value="Glycosyl_Hydrlase_18"/>
</dbReference>
<feature type="region of interest" description="Disordered" evidence="13">
    <location>
        <begin position="105"/>
        <end position="318"/>
    </location>
</feature>
<keyword evidence="6 14" id="KW-0732">Signal</keyword>
<evidence type="ECO:0000256" key="11">
    <source>
        <dbReference type="ARBA" id="ARBA00023326"/>
    </source>
</evidence>
<evidence type="ECO:0000256" key="4">
    <source>
        <dbReference type="ARBA" id="ARBA00012729"/>
    </source>
</evidence>
<comment type="similarity">
    <text evidence="3">Belongs to the glycosyl hydrolase 18 family. Chitinase class V subfamily.</text>
</comment>
<dbReference type="SUPFAM" id="SSF51445">
    <property type="entry name" value="(Trans)glycosidases"/>
    <property type="match status" value="1"/>
</dbReference>
<organism evidence="16 17">
    <name type="scientific">Fusarium mangiferae</name>
    <name type="common">Mango malformation disease fungus</name>
    <dbReference type="NCBI Taxonomy" id="192010"/>
    <lineage>
        <taxon>Eukaryota</taxon>
        <taxon>Fungi</taxon>
        <taxon>Dikarya</taxon>
        <taxon>Ascomycota</taxon>
        <taxon>Pezizomycotina</taxon>
        <taxon>Sordariomycetes</taxon>
        <taxon>Hypocreomycetidae</taxon>
        <taxon>Hypocreales</taxon>
        <taxon>Nectriaceae</taxon>
        <taxon>Fusarium</taxon>
        <taxon>Fusarium fujikuroi species complex</taxon>
    </lineage>
</organism>
<keyword evidence="5" id="KW-0964">Secreted</keyword>
<feature type="signal peptide" evidence="14">
    <location>
        <begin position="1"/>
        <end position="17"/>
    </location>
</feature>
<dbReference type="GO" id="GO:0008843">
    <property type="term" value="F:endochitinase activity"/>
    <property type="evidence" value="ECO:0007669"/>
    <property type="project" value="UniProtKB-EC"/>
</dbReference>
<dbReference type="RefSeq" id="XP_041676143.1">
    <property type="nucleotide sequence ID" value="XM_041827708.1"/>
</dbReference>
<reference evidence="17" key="1">
    <citation type="journal article" date="2016" name="Genome Biol. Evol.">
        <title>Comparative 'omics' of the Fusarium fujikuroi species complex highlights differences in genetic potential and metabolite synthesis.</title>
        <authorList>
            <person name="Niehaus E.-M."/>
            <person name="Muensterkoetter M."/>
            <person name="Proctor R.H."/>
            <person name="Brown D.W."/>
            <person name="Sharon A."/>
            <person name="Idan Y."/>
            <person name="Oren-Young L."/>
            <person name="Sieber C.M."/>
            <person name="Novak O."/>
            <person name="Pencik A."/>
            <person name="Tarkowska D."/>
            <person name="Hromadova K."/>
            <person name="Freeman S."/>
            <person name="Maymon M."/>
            <person name="Elazar M."/>
            <person name="Youssef S.A."/>
            <person name="El-Shabrawy E.S.M."/>
            <person name="Shalaby A.B.A."/>
            <person name="Houterman P."/>
            <person name="Brock N.L."/>
            <person name="Burkhardt I."/>
            <person name="Tsavkelova E.A."/>
            <person name="Dickschat J.S."/>
            <person name="Galuszka P."/>
            <person name="Gueldener U."/>
            <person name="Tudzynski B."/>
        </authorList>
    </citation>
    <scope>NUCLEOTIDE SEQUENCE [LARGE SCALE GENOMIC DNA]</scope>
    <source>
        <strain evidence="17">MRC7560</strain>
    </source>
</reference>
<evidence type="ECO:0000256" key="3">
    <source>
        <dbReference type="ARBA" id="ARBA00008682"/>
    </source>
</evidence>
<dbReference type="PROSITE" id="PS01095">
    <property type="entry name" value="GH18_1"/>
    <property type="match status" value="1"/>
</dbReference>
<keyword evidence="8" id="KW-0146">Chitin degradation</keyword>
<feature type="domain" description="GH18" evidence="15">
    <location>
        <begin position="324"/>
        <end position="685"/>
    </location>
</feature>
<dbReference type="Pfam" id="PF00704">
    <property type="entry name" value="Glyco_hydro_18"/>
    <property type="match status" value="1"/>
</dbReference>
<feature type="compositionally biased region" description="Polar residues" evidence="13">
    <location>
        <begin position="271"/>
        <end position="286"/>
    </location>
</feature>
<dbReference type="InterPro" id="IPR001579">
    <property type="entry name" value="Glyco_hydro_18_chit_AS"/>
</dbReference>
<evidence type="ECO:0000256" key="2">
    <source>
        <dbReference type="ARBA" id="ARBA00004613"/>
    </source>
</evidence>
<evidence type="ECO:0000313" key="17">
    <source>
        <dbReference type="Proteomes" id="UP000184255"/>
    </source>
</evidence>
<dbReference type="EMBL" id="FCQH01000001">
    <property type="protein sequence ID" value="CVK83305.1"/>
    <property type="molecule type" value="Genomic_DNA"/>
</dbReference>
<dbReference type="SMART" id="SM00636">
    <property type="entry name" value="Glyco_18"/>
    <property type="match status" value="1"/>
</dbReference>
<keyword evidence="9" id="KW-0119">Carbohydrate metabolism</keyword>
<evidence type="ECO:0000256" key="7">
    <source>
        <dbReference type="ARBA" id="ARBA00022801"/>
    </source>
</evidence>
<name>A0A1L7SAC7_FUSMA</name>
<dbReference type="InterPro" id="IPR001223">
    <property type="entry name" value="Glyco_hydro18_cat"/>
</dbReference>
<dbReference type="CDD" id="cd06548">
    <property type="entry name" value="GH18_chitinase"/>
    <property type="match status" value="1"/>
</dbReference>
<evidence type="ECO:0000256" key="1">
    <source>
        <dbReference type="ARBA" id="ARBA00000822"/>
    </source>
</evidence>
<dbReference type="Proteomes" id="UP000184255">
    <property type="component" value="Unassembled WGS sequence"/>
</dbReference>
<dbReference type="GeneID" id="65080082"/>
<keyword evidence="10 12" id="KW-0326">Glycosidase</keyword>
<dbReference type="FunFam" id="3.20.20.80:FF:000075">
    <property type="entry name" value="Sporulation-specific chitinase"/>
    <property type="match status" value="1"/>
</dbReference>
<accession>A0A1L7SAC7</accession>